<keyword evidence="2" id="KW-0472">Membrane</keyword>
<evidence type="ECO:0000256" key="4">
    <source>
        <dbReference type="ARBA" id="ARBA00046271"/>
    </source>
</evidence>
<dbReference type="STRING" id="99883.ENSTNIP00000007669"/>
<keyword evidence="7" id="KW-1185">Reference proteome</keyword>
<evidence type="ECO:0000256" key="2">
    <source>
        <dbReference type="ARBA" id="ARBA00023136"/>
    </source>
</evidence>
<dbReference type="GO" id="GO:0016559">
    <property type="term" value="P:peroxisome fission"/>
    <property type="evidence" value="ECO:0007669"/>
    <property type="project" value="InterPro"/>
</dbReference>
<accession>H3CHE1</accession>
<evidence type="ECO:0000256" key="5">
    <source>
        <dbReference type="SAM" id="MobiDB-lite"/>
    </source>
</evidence>
<evidence type="ECO:0000256" key="3">
    <source>
        <dbReference type="ARBA" id="ARBA00023140"/>
    </source>
</evidence>
<reference evidence="7" key="1">
    <citation type="journal article" date="2004" name="Nature">
        <title>Genome duplication in the teleost fish Tetraodon nigroviridis reveals the early vertebrate proto-karyotype.</title>
        <authorList>
            <person name="Jaillon O."/>
            <person name="Aury J.-M."/>
            <person name="Brunet F."/>
            <person name="Petit J.-L."/>
            <person name="Stange-Thomann N."/>
            <person name="Mauceli E."/>
            <person name="Bouneau L."/>
            <person name="Fischer C."/>
            <person name="Ozouf-Costaz C."/>
            <person name="Bernot A."/>
            <person name="Nicaud S."/>
            <person name="Jaffe D."/>
            <person name="Fisher S."/>
            <person name="Lutfalla G."/>
            <person name="Dossat C."/>
            <person name="Segurens B."/>
            <person name="Dasilva C."/>
            <person name="Salanoubat M."/>
            <person name="Levy M."/>
            <person name="Boudet N."/>
            <person name="Castellano S."/>
            <person name="Anthouard V."/>
            <person name="Jubin C."/>
            <person name="Castelli V."/>
            <person name="Katinka M."/>
            <person name="Vacherie B."/>
            <person name="Biemont C."/>
            <person name="Skalli Z."/>
            <person name="Cattolico L."/>
            <person name="Poulain J."/>
            <person name="De Berardinis V."/>
            <person name="Cruaud C."/>
            <person name="Duprat S."/>
            <person name="Brottier P."/>
            <person name="Coutanceau J.-P."/>
            <person name="Gouzy J."/>
            <person name="Parra G."/>
            <person name="Lardier G."/>
            <person name="Chapple C."/>
            <person name="McKernan K.J."/>
            <person name="McEwan P."/>
            <person name="Bosak S."/>
            <person name="Kellis M."/>
            <person name="Volff J.-N."/>
            <person name="Guigo R."/>
            <person name="Zody M.C."/>
            <person name="Mesirov J."/>
            <person name="Lindblad-Toh K."/>
            <person name="Birren B."/>
            <person name="Nusbaum C."/>
            <person name="Kahn D."/>
            <person name="Robinson-Rechavi M."/>
            <person name="Laudet V."/>
            <person name="Schachter V."/>
            <person name="Quetier F."/>
            <person name="Saurin W."/>
            <person name="Scarpelli C."/>
            <person name="Wincker P."/>
            <person name="Lander E.S."/>
            <person name="Weissenbach J."/>
            <person name="Roest Crollius H."/>
        </authorList>
    </citation>
    <scope>NUCLEOTIDE SEQUENCE [LARGE SCALE GENOMIC DNA]</scope>
</reference>
<sequence length="267" mass="29047">MFLCFPDESSSSVVPRRLLGSPAAAPGLVRRVGVFGVCVTLETEGCEFDSVLRGWFSPASRTIRSAAVATTVPCTADEDGERPIASIRQRESFQSGPVRLRADWLHAAEGRGRGPPPRLRQAAGGSHQSDPEAAAPGELAGGAGGGPEGVHLSDGVLRLCLTLTHLNRALFLACDHLLWAGRTGLLPSLDHSKWSHRSFRYYLFALILSLTRDLYELRLLMEREERSKGPRGSSSAQPGDSASCPARRRSACWWRCCTATRRCCWTC</sequence>
<dbReference type="HOGENOM" id="CLU_1041932_0_0_1"/>
<evidence type="ECO:0000313" key="7">
    <source>
        <dbReference type="Proteomes" id="UP000007303"/>
    </source>
</evidence>
<dbReference type="Ensembl" id="ENSTNIT00000007830.1">
    <property type="protein sequence ID" value="ENSTNIP00000007669.1"/>
    <property type="gene ID" value="ENSTNIG00000005003.1"/>
</dbReference>
<protein>
    <submittedName>
        <fullName evidence="6">Uncharacterized protein</fullName>
    </submittedName>
</protein>
<evidence type="ECO:0000256" key="1">
    <source>
        <dbReference type="ARBA" id="ARBA00022593"/>
    </source>
</evidence>
<feature type="compositionally biased region" description="Low complexity" evidence="5">
    <location>
        <begin position="119"/>
        <end position="138"/>
    </location>
</feature>
<evidence type="ECO:0000313" key="6">
    <source>
        <dbReference type="Ensembl" id="ENSTNIP00000007669.1"/>
    </source>
</evidence>
<reference evidence="6" key="2">
    <citation type="submission" date="2025-08" db="UniProtKB">
        <authorList>
            <consortium name="Ensembl"/>
        </authorList>
    </citation>
    <scope>IDENTIFICATION</scope>
</reference>
<dbReference type="PANTHER" id="PTHR12652">
    <property type="entry name" value="PEROXISOMAL BIOGENESIS FACTOR 11"/>
    <property type="match status" value="1"/>
</dbReference>
<dbReference type="PANTHER" id="PTHR12652:SF7">
    <property type="entry name" value="PEROXISOMAL MEMBRANE PROTEIN 11B"/>
    <property type="match status" value="1"/>
</dbReference>
<dbReference type="Pfam" id="PF05648">
    <property type="entry name" value="PEX11"/>
    <property type="match status" value="1"/>
</dbReference>
<dbReference type="Proteomes" id="UP000007303">
    <property type="component" value="Unassembled WGS sequence"/>
</dbReference>
<keyword evidence="1" id="KW-0962">Peroxisome biogenesis</keyword>
<proteinExistence type="predicted"/>
<organism evidence="6 7">
    <name type="scientific">Tetraodon nigroviridis</name>
    <name type="common">Spotted green pufferfish</name>
    <name type="synonym">Chelonodon nigroviridis</name>
    <dbReference type="NCBI Taxonomy" id="99883"/>
    <lineage>
        <taxon>Eukaryota</taxon>
        <taxon>Metazoa</taxon>
        <taxon>Chordata</taxon>
        <taxon>Craniata</taxon>
        <taxon>Vertebrata</taxon>
        <taxon>Euteleostomi</taxon>
        <taxon>Actinopterygii</taxon>
        <taxon>Neopterygii</taxon>
        <taxon>Teleostei</taxon>
        <taxon>Neoteleostei</taxon>
        <taxon>Acanthomorphata</taxon>
        <taxon>Eupercaria</taxon>
        <taxon>Tetraodontiformes</taxon>
        <taxon>Tetradontoidea</taxon>
        <taxon>Tetraodontidae</taxon>
        <taxon>Tetraodon</taxon>
    </lineage>
</organism>
<dbReference type="GO" id="GO:0005778">
    <property type="term" value="C:peroxisomal membrane"/>
    <property type="evidence" value="ECO:0007669"/>
    <property type="project" value="UniProtKB-SubCell"/>
</dbReference>
<feature type="region of interest" description="Disordered" evidence="5">
    <location>
        <begin position="226"/>
        <end position="245"/>
    </location>
</feature>
<keyword evidence="3" id="KW-0576">Peroxisome</keyword>
<comment type="subcellular location">
    <subcellularLocation>
        <location evidence="4">Peroxisome membrane</location>
    </subcellularLocation>
</comment>
<reference evidence="6" key="3">
    <citation type="submission" date="2025-09" db="UniProtKB">
        <authorList>
            <consortium name="Ensembl"/>
        </authorList>
    </citation>
    <scope>IDENTIFICATION</scope>
</reference>
<dbReference type="AlphaFoldDB" id="H3CHE1"/>
<feature type="region of interest" description="Disordered" evidence="5">
    <location>
        <begin position="107"/>
        <end position="146"/>
    </location>
</feature>
<dbReference type="InterPro" id="IPR008733">
    <property type="entry name" value="PEX11"/>
</dbReference>
<dbReference type="InParanoid" id="H3CHE1"/>
<name>H3CHE1_TETNG</name>